<gene>
    <name evidence="2" type="ORF">PVAG01_09199</name>
</gene>
<organism evidence="2 3">
    <name type="scientific">Phlyctema vagabunda</name>
    <dbReference type="NCBI Taxonomy" id="108571"/>
    <lineage>
        <taxon>Eukaryota</taxon>
        <taxon>Fungi</taxon>
        <taxon>Dikarya</taxon>
        <taxon>Ascomycota</taxon>
        <taxon>Pezizomycotina</taxon>
        <taxon>Leotiomycetes</taxon>
        <taxon>Helotiales</taxon>
        <taxon>Dermateaceae</taxon>
        <taxon>Phlyctema</taxon>
    </lineage>
</organism>
<reference evidence="2 3" key="1">
    <citation type="submission" date="2024-06" db="EMBL/GenBank/DDBJ databases">
        <title>Complete genome of Phlyctema vagabunda strain 19-DSS-EL-015.</title>
        <authorList>
            <person name="Fiorenzani C."/>
        </authorList>
    </citation>
    <scope>NUCLEOTIDE SEQUENCE [LARGE SCALE GENOMIC DNA]</scope>
    <source>
        <strain evidence="2 3">19-DSS-EL-015</strain>
    </source>
</reference>
<name>A0ABR4P6N8_9HELO</name>
<feature type="domain" description="CMP/dCMP-type deaminase" evidence="1">
    <location>
        <begin position="1"/>
        <end position="112"/>
    </location>
</feature>
<dbReference type="InterPro" id="IPR002125">
    <property type="entry name" value="CMP_dCMP_dom"/>
</dbReference>
<protein>
    <submittedName>
        <fullName evidence="2">Cytosine deaminase</fullName>
    </submittedName>
</protein>
<dbReference type="CDD" id="cd01285">
    <property type="entry name" value="nucleoside_deaminase"/>
    <property type="match status" value="1"/>
</dbReference>
<evidence type="ECO:0000313" key="2">
    <source>
        <dbReference type="EMBL" id="KAL3418978.1"/>
    </source>
</evidence>
<keyword evidence="3" id="KW-1185">Reference proteome</keyword>
<dbReference type="Proteomes" id="UP001629113">
    <property type="component" value="Unassembled WGS sequence"/>
</dbReference>
<sequence>MNEQEAFDIALEEARISYHEGGIPIGAALVSREGRLLGKGHNLRMQKGSPIHHGEISALQDAKRLPAKAYKGSTMYTTTGACILFGISRVVIGENNTFLGGERYLKERGIEVTVLGNKECQELMERFIKEKPEAWYEDIGEEAMVRSKETNYECSLAL</sequence>
<proteinExistence type="predicted"/>
<comment type="caution">
    <text evidence="2">The sequence shown here is derived from an EMBL/GenBank/DDBJ whole genome shotgun (WGS) entry which is preliminary data.</text>
</comment>
<dbReference type="EMBL" id="JBFCZG010000008">
    <property type="protein sequence ID" value="KAL3418978.1"/>
    <property type="molecule type" value="Genomic_DNA"/>
</dbReference>
<dbReference type="Gene3D" id="3.40.140.10">
    <property type="entry name" value="Cytidine Deaminase, domain 2"/>
    <property type="match status" value="1"/>
</dbReference>
<dbReference type="SUPFAM" id="SSF53927">
    <property type="entry name" value="Cytidine deaminase-like"/>
    <property type="match status" value="1"/>
</dbReference>
<evidence type="ECO:0000313" key="3">
    <source>
        <dbReference type="Proteomes" id="UP001629113"/>
    </source>
</evidence>
<dbReference type="InterPro" id="IPR016193">
    <property type="entry name" value="Cytidine_deaminase-like"/>
</dbReference>
<evidence type="ECO:0000259" key="1">
    <source>
        <dbReference type="PROSITE" id="PS51747"/>
    </source>
</evidence>
<dbReference type="Pfam" id="PF00383">
    <property type="entry name" value="dCMP_cyt_deam_1"/>
    <property type="match status" value="1"/>
</dbReference>
<dbReference type="PROSITE" id="PS51747">
    <property type="entry name" value="CYT_DCMP_DEAMINASES_2"/>
    <property type="match status" value="1"/>
</dbReference>
<accession>A0ABR4P6N8</accession>